<evidence type="ECO:0008006" key="6">
    <source>
        <dbReference type="Google" id="ProtNLM"/>
    </source>
</evidence>
<feature type="compositionally biased region" description="Basic residues" evidence="1">
    <location>
        <begin position="142"/>
        <end position="162"/>
    </location>
</feature>
<evidence type="ECO:0000259" key="2">
    <source>
        <dbReference type="Pfam" id="PF13086"/>
    </source>
</evidence>
<feature type="compositionally biased region" description="Polar residues" evidence="1">
    <location>
        <begin position="11"/>
        <end position="27"/>
    </location>
</feature>
<feature type="compositionally biased region" description="Basic and acidic residues" evidence="1">
    <location>
        <begin position="229"/>
        <end position="244"/>
    </location>
</feature>
<feature type="compositionally biased region" description="Basic and acidic residues" evidence="1">
    <location>
        <begin position="106"/>
        <end position="119"/>
    </location>
</feature>
<feature type="domain" description="ZNFX1" evidence="3">
    <location>
        <begin position="832"/>
        <end position="937"/>
    </location>
</feature>
<dbReference type="EMBL" id="UYJE01003184">
    <property type="protein sequence ID" value="VDI17198.1"/>
    <property type="molecule type" value="Genomic_DNA"/>
</dbReference>
<feature type="region of interest" description="Disordered" evidence="1">
    <location>
        <begin position="384"/>
        <end position="404"/>
    </location>
</feature>
<dbReference type="PANTHER" id="PTHR43788">
    <property type="entry name" value="DNA2/NAM7 HELICASE FAMILY MEMBER"/>
    <property type="match status" value="1"/>
</dbReference>
<evidence type="ECO:0000259" key="3">
    <source>
        <dbReference type="Pfam" id="PF25396"/>
    </source>
</evidence>
<dbReference type="Gene3D" id="3.40.50.300">
    <property type="entry name" value="P-loop containing nucleotide triphosphate hydrolases"/>
    <property type="match status" value="1"/>
</dbReference>
<organism evidence="4 5">
    <name type="scientific">Mytilus galloprovincialis</name>
    <name type="common">Mediterranean mussel</name>
    <dbReference type="NCBI Taxonomy" id="29158"/>
    <lineage>
        <taxon>Eukaryota</taxon>
        <taxon>Metazoa</taxon>
        <taxon>Spiralia</taxon>
        <taxon>Lophotrochozoa</taxon>
        <taxon>Mollusca</taxon>
        <taxon>Bivalvia</taxon>
        <taxon>Autobranchia</taxon>
        <taxon>Pteriomorphia</taxon>
        <taxon>Mytilida</taxon>
        <taxon>Mytiloidea</taxon>
        <taxon>Mytilidae</taxon>
        <taxon>Mytilinae</taxon>
        <taxon>Mytilus</taxon>
    </lineage>
</organism>
<reference evidence="4" key="1">
    <citation type="submission" date="2018-11" db="EMBL/GenBank/DDBJ databases">
        <authorList>
            <person name="Alioto T."/>
            <person name="Alioto T."/>
        </authorList>
    </citation>
    <scope>NUCLEOTIDE SEQUENCE</scope>
</reference>
<feature type="compositionally biased region" description="Polar residues" evidence="1">
    <location>
        <begin position="86"/>
        <end position="98"/>
    </location>
</feature>
<evidence type="ECO:0000256" key="1">
    <source>
        <dbReference type="SAM" id="MobiDB-lite"/>
    </source>
</evidence>
<comment type="caution">
    <text evidence="4">The sequence shown here is derived from an EMBL/GenBank/DDBJ whole genome shotgun (WGS) entry which is preliminary data.</text>
</comment>
<dbReference type="SUPFAM" id="SSF52540">
    <property type="entry name" value="P-loop containing nucleoside triphosphate hydrolases"/>
    <property type="match status" value="1"/>
</dbReference>
<dbReference type="InterPro" id="IPR057373">
    <property type="entry name" value="ZNFX1"/>
</dbReference>
<evidence type="ECO:0000313" key="4">
    <source>
        <dbReference type="EMBL" id="VDI17198.1"/>
    </source>
</evidence>
<keyword evidence="5" id="KW-1185">Reference proteome</keyword>
<dbReference type="PANTHER" id="PTHR43788:SF8">
    <property type="entry name" value="DNA-BINDING PROTEIN SMUBP-2"/>
    <property type="match status" value="1"/>
</dbReference>
<accession>A0A8B6DCI7</accession>
<dbReference type="OrthoDB" id="10376260at2759"/>
<feature type="compositionally biased region" description="Basic and acidic residues" evidence="1">
    <location>
        <begin position="195"/>
        <end position="221"/>
    </location>
</feature>
<dbReference type="InterPro" id="IPR027417">
    <property type="entry name" value="P-loop_NTPase"/>
</dbReference>
<dbReference type="Proteomes" id="UP000596742">
    <property type="component" value="Unassembled WGS sequence"/>
</dbReference>
<name>A0A8B6DCI7_MYTGA</name>
<sequence length="1090" mass="127605">MERHKRRTSISRKGNSRSTTTSNVNPNQCVRQSIDYSCVDSAALSEIIKHEDAYRRSILDLPGAESNRSLSPPLANVSLSKTVSNCQNTSNSVQNNDISYKGSRPSIEHKTNKTHKSDKNFAIPETRGRGIISSKYETNESRKRRHRSRPHSTDSKRRKKIRSATNGVDNAEHKMQSSRKYKYLDGKTIYSVGRRDKSPVRRFHDRDRRDTNFDRNIDRKGTQSSRSAAYRERSPLRHSHEQQRGHVSRIHAYHRSAIKRADLHLSSNQNYDLLRGQNPTFDNRSRSNVDINTEYDRNIQRTHELERSHEHNWHRASSNSFDDLCHQQNPTFDITLRLNDEINTEYDRNIQRTHELERNHEHNWHGASSNSYDNLCHRKNPTFDRTPRLNDINSGYNRNSQRTHEKESNFENIWHGVSSDRNYDICHEQNHTFDGRSRSNYDINTEYDKNSMSSYEIESQHETPWHRVSSNRNYELCREQNPTLDRRSGLNSDINTEYDRNTKRPYEIESRHDITRHTAIQNRNYEPYRGHTFSLDKRSRSNVDTEYDRNIKRTHENINRPISNEGTYENRSNSKSNAVSTLQYTSERQNFRQNSHNRFQKIDLLKLSKMDTDSLAAHLSTYRKELETYLFEDLGKEQISLLLHVMCQLCECKRKLLVQKALNPLKERRFFDRQDIKNIIYELRVKFDAEKIKILTNLLVLMKGLVYHVNTGPADLITSLDSLERCVNEKLKDENQQIELKALIQEIRDKWDSGTILCNENKLSTLAILPDLIEIESFASSSIDSEYETEESYLRRLFMVHRQDFIRPLCKGLMSLKNALFEDPYCLERKWRHDDIRVYKNIFFLSRCCNEQNGITWKIRFDTTPYIRINWNTRKLLMFGSLVCLTNRTLTILQYATVADRNAGDLKNGSFQIKFVDDIGEGSEILQEPDVLLIESQAFFPSYFHTLKSLKSMHSEIVNAENSLPFGKQLLNQKHSVEQDKPDYFKSSTFVEGFDIRCLNSNQKVKVDISNEANWPDADNLCMDNSQHRAFTTSIKSKLALIQGPPGTGKTVVGLKLAELLLRNKHIWRQQDNQGPMLLLSYTNHALDQF</sequence>
<dbReference type="InterPro" id="IPR041677">
    <property type="entry name" value="DNA2/NAM7_AAA_11"/>
</dbReference>
<gene>
    <name evidence="4" type="ORF">MGAL_10B030117</name>
</gene>
<feature type="domain" description="DNA2/NAM7 helicase helicase" evidence="2">
    <location>
        <begin position="1024"/>
        <end position="1089"/>
    </location>
</feature>
<dbReference type="Pfam" id="PF25396">
    <property type="entry name" value="ZNFX1"/>
    <property type="match status" value="1"/>
</dbReference>
<dbReference type="AlphaFoldDB" id="A0A8B6DCI7"/>
<dbReference type="InterPro" id="IPR050534">
    <property type="entry name" value="Coronavir_polyprotein_1ab"/>
</dbReference>
<dbReference type="Pfam" id="PF13086">
    <property type="entry name" value="AAA_11"/>
    <property type="match status" value="1"/>
</dbReference>
<proteinExistence type="predicted"/>
<feature type="compositionally biased region" description="Polar residues" evidence="1">
    <location>
        <begin position="391"/>
        <end position="400"/>
    </location>
</feature>
<feature type="compositionally biased region" description="Basic residues" evidence="1">
    <location>
        <begin position="1"/>
        <end position="10"/>
    </location>
</feature>
<feature type="region of interest" description="Disordered" evidence="1">
    <location>
        <begin position="1"/>
        <end position="27"/>
    </location>
</feature>
<feature type="region of interest" description="Disordered" evidence="1">
    <location>
        <begin position="86"/>
        <end position="182"/>
    </location>
</feature>
<feature type="region of interest" description="Disordered" evidence="1">
    <location>
        <begin position="195"/>
        <end position="248"/>
    </location>
</feature>
<dbReference type="GO" id="GO:0043139">
    <property type="term" value="F:5'-3' DNA helicase activity"/>
    <property type="evidence" value="ECO:0007669"/>
    <property type="project" value="TreeGrafter"/>
</dbReference>
<evidence type="ECO:0000313" key="5">
    <source>
        <dbReference type="Proteomes" id="UP000596742"/>
    </source>
</evidence>
<protein>
    <recommendedName>
        <fullName evidence="6">DNA2/NAM7 helicase helicase domain-containing protein</fullName>
    </recommendedName>
</protein>